<comment type="caution">
    <text evidence="1">The sequence shown here is derived from an EMBL/GenBank/DDBJ whole genome shotgun (WGS) entry which is preliminary data.</text>
</comment>
<protein>
    <recommendedName>
        <fullName evidence="2">Amine oxidase domain-containing protein</fullName>
    </recommendedName>
</protein>
<dbReference type="Pfam" id="PF13450">
    <property type="entry name" value="NAD_binding_8"/>
    <property type="match status" value="1"/>
</dbReference>
<dbReference type="InterPro" id="IPR050464">
    <property type="entry name" value="Zeta_carotene_desat/Oxidored"/>
</dbReference>
<reference evidence="1" key="1">
    <citation type="journal article" date="2014" name="Front. Microbiol.">
        <title>High frequency of phylogenetically diverse reductive dehalogenase-homologous genes in deep subseafloor sedimentary metagenomes.</title>
        <authorList>
            <person name="Kawai M."/>
            <person name="Futagami T."/>
            <person name="Toyoda A."/>
            <person name="Takaki Y."/>
            <person name="Nishi S."/>
            <person name="Hori S."/>
            <person name="Arai W."/>
            <person name="Tsubouchi T."/>
            <person name="Morono Y."/>
            <person name="Uchiyama I."/>
            <person name="Ito T."/>
            <person name="Fujiyama A."/>
            <person name="Inagaki F."/>
            <person name="Takami H."/>
        </authorList>
    </citation>
    <scope>NUCLEOTIDE SEQUENCE</scope>
    <source>
        <strain evidence="1">Expedition CK06-06</strain>
    </source>
</reference>
<organism evidence="1">
    <name type="scientific">marine sediment metagenome</name>
    <dbReference type="NCBI Taxonomy" id="412755"/>
    <lineage>
        <taxon>unclassified sequences</taxon>
        <taxon>metagenomes</taxon>
        <taxon>ecological metagenomes</taxon>
    </lineage>
</organism>
<dbReference type="GO" id="GO:0016491">
    <property type="term" value="F:oxidoreductase activity"/>
    <property type="evidence" value="ECO:0007669"/>
    <property type="project" value="TreeGrafter"/>
</dbReference>
<dbReference type="AlphaFoldDB" id="X1HSA1"/>
<dbReference type="EMBL" id="BARU01027328">
    <property type="protein sequence ID" value="GAH73006.1"/>
    <property type="molecule type" value="Genomic_DNA"/>
</dbReference>
<dbReference type="PRINTS" id="PR00419">
    <property type="entry name" value="ADXRDTASE"/>
</dbReference>
<name>X1HSA1_9ZZZZ</name>
<dbReference type="SUPFAM" id="SSF51905">
    <property type="entry name" value="FAD/NAD(P)-binding domain"/>
    <property type="match status" value="1"/>
</dbReference>
<dbReference type="PANTHER" id="PTHR42923:SF3">
    <property type="entry name" value="PROTOPORPHYRINOGEN OXIDASE"/>
    <property type="match status" value="1"/>
</dbReference>
<evidence type="ECO:0008006" key="2">
    <source>
        <dbReference type="Google" id="ProtNLM"/>
    </source>
</evidence>
<dbReference type="PANTHER" id="PTHR42923">
    <property type="entry name" value="PROTOPORPHYRINOGEN OXIDASE"/>
    <property type="match status" value="1"/>
</dbReference>
<accession>X1HSA1</accession>
<evidence type="ECO:0000313" key="1">
    <source>
        <dbReference type="EMBL" id="GAH73006.1"/>
    </source>
</evidence>
<sequence>MKQNKRIAIIGAGISGLCSAYWLDKYGYDVSVFEKTGHIGGSIVTEKQDGYLIDLGPNSALETSDTLRE</sequence>
<dbReference type="InterPro" id="IPR036188">
    <property type="entry name" value="FAD/NAD-bd_sf"/>
</dbReference>
<proteinExistence type="predicted"/>
<dbReference type="Gene3D" id="3.50.50.60">
    <property type="entry name" value="FAD/NAD(P)-binding domain"/>
    <property type="match status" value="1"/>
</dbReference>
<gene>
    <name evidence="1" type="ORF">S03H2_43757</name>
</gene>
<feature type="non-terminal residue" evidence="1">
    <location>
        <position position="69"/>
    </location>
</feature>